<dbReference type="GO" id="GO:0071555">
    <property type="term" value="P:cell wall organization"/>
    <property type="evidence" value="ECO:0007669"/>
    <property type="project" value="UniProtKB-KW"/>
</dbReference>
<dbReference type="Pfam" id="PF03816">
    <property type="entry name" value="LytR_cpsA_psr"/>
    <property type="match status" value="1"/>
</dbReference>
<evidence type="ECO:0000256" key="3">
    <source>
        <dbReference type="ARBA" id="ARBA00022968"/>
    </source>
</evidence>
<evidence type="ECO:0000313" key="6">
    <source>
        <dbReference type="EMBL" id="KQL21206.1"/>
    </source>
</evidence>
<dbReference type="EMBL" id="LJIX01000006">
    <property type="protein sequence ID" value="KQL21206.1"/>
    <property type="molecule type" value="Genomic_DNA"/>
</dbReference>
<dbReference type="InterPro" id="IPR050922">
    <property type="entry name" value="LytR/CpsA/Psr_CW_biosynth"/>
</dbReference>
<dbReference type="Proteomes" id="UP000050996">
    <property type="component" value="Unassembled WGS sequence"/>
</dbReference>
<feature type="domain" description="Cell envelope-related transcriptional attenuator" evidence="5">
    <location>
        <begin position="80"/>
        <end position="221"/>
    </location>
</feature>
<comment type="caution">
    <text evidence="6">The sequence shown here is derived from an EMBL/GenBank/DDBJ whole genome shotgun (WGS) entry which is preliminary data.</text>
</comment>
<organism evidence="6 7">
    <name type="scientific">Cytobacillus solani</name>
    <dbReference type="NCBI Taxonomy" id="1637975"/>
    <lineage>
        <taxon>Bacteria</taxon>
        <taxon>Bacillati</taxon>
        <taxon>Bacillota</taxon>
        <taxon>Bacilli</taxon>
        <taxon>Bacillales</taxon>
        <taxon>Bacillaceae</taxon>
        <taxon>Cytobacillus</taxon>
    </lineage>
</organism>
<keyword evidence="2" id="KW-0812">Transmembrane</keyword>
<evidence type="ECO:0000313" key="7">
    <source>
        <dbReference type="Proteomes" id="UP000050996"/>
    </source>
</evidence>
<keyword evidence="7" id="KW-1185">Reference proteome</keyword>
<dbReference type="InterPro" id="IPR004474">
    <property type="entry name" value="LytR_CpsA_psr"/>
</dbReference>
<keyword evidence="4" id="KW-0472">Membrane</keyword>
<keyword evidence="3" id="KW-0735">Signal-anchor</keyword>
<dbReference type="PANTHER" id="PTHR33392:SF6">
    <property type="entry name" value="POLYISOPRENYL-TEICHOIC ACID--PEPTIDOGLYCAN TEICHOIC ACID TRANSFERASE TAGU"/>
    <property type="match status" value="1"/>
</dbReference>
<reference evidence="6 7" key="1">
    <citation type="submission" date="2015-09" db="EMBL/GenBank/DDBJ databases">
        <title>Genome sequencing project for genomic taxonomy and phylogenomics of Bacillus-like bacteria.</title>
        <authorList>
            <person name="Liu B."/>
            <person name="Wang J."/>
            <person name="Zhu Y."/>
            <person name="Liu G."/>
            <person name="Chen Q."/>
            <person name="Chen Z."/>
            <person name="Lan J."/>
            <person name="Che J."/>
            <person name="Ge C."/>
            <person name="Shi H."/>
            <person name="Pan Z."/>
            <person name="Liu X."/>
        </authorList>
    </citation>
    <scope>NUCLEOTIDE SEQUENCE [LARGE SCALE GENOMIC DNA]</scope>
    <source>
        <strain evidence="6 7">FJAT-18043</strain>
    </source>
</reference>
<proteinExistence type="inferred from homology"/>
<gene>
    <name evidence="6" type="ORF">AN957_23310</name>
</gene>
<dbReference type="NCBIfam" id="TIGR00350">
    <property type="entry name" value="lytR_cpsA_psr"/>
    <property type="match status" value="1"/>
</dbReference>
<dbReference type="STRING" id="1637975.AN957_23310"/>
<dbReference type="Gene3D" id="3.40.630.190">
    <property type="entry name" value="LCP protein"/>
    <property type="match status" value="1"/>
</dbReference>
<sequence>MGRIRRKSKIKWKRAILFGMVLLLIISGLFGYSIYRTTAKSVNNMYKPLDIDSKQLSFASQDPISILLLGIDERPGDIGRSDSMIVITVNPKTETSTMVSIPRDTRAFISSKNSYNKINAAYAYGGIEETVQTIEQFLNIPINYYVKVNMEGFKDIVDAVGGVTVNNPFAFTLEGVHIPKGKQHINGDVALKYARMRKEDPRGDFGRQQRQREVIDQIIHEGSRLNSLANYKKILKALEKNVQTNLTLDQMIAIHRSHKSAAKNIKEIEIPGEGGKVGNIWYYIVSEETRTQLSSELREQLKLPIEDSANKTQT</sequence>
<dbReference type="RefSeq" id="WP_056686326.1">
    <property type="nucleotide sequence ID" value="NZ_LJIX01000006.1"/>
</dbReference>
<accession>A0A0Q3QU00</accession>
<name>A0A0Q3QU00_9BACI</name>
<protein>
    <submittedName>
        <fullName evidence="6">Trascriptional regulator</fullName>
    </submittedName>
</protein>
<evidence type="ECO:0000256" key="4">
    <source>
        <dbReference type="ARBA" id="ARBA00022989"/>
    </source>
</evidence>
<dbReference type="AlphaFoldDB" id="A0A0Q3QU00"/>
<evidence type="ECO:0000259" key="5">
    <source>
        <dbReference type="Pfam" id="PF03816"/>
    </source>
</evidence>
<evidence type="ECO:0000256" key="2">
    <source>
        <dbReference type="ARBA" id="ARBA00022692"/>
    </source>
</evidence>
<dbReference type="PANTHER" id="PTHR33392">
    <property type="entry name" value="POLYISOPRENYL-TEICHOIC ACID--PEPTIDOGLYCAN TEICHOIC ACID TRANSFERASE TAGU"/>
    <property type="match status" value="1"/>
</dbReference>
<dbReference type="PATRIC" id="fig|1637975.4.peg.4675"/>
<evidence type="ECO:0000256" key="1">
    <source>
        <dbReference type="ARBA" id="ARBA00006068"/>
    </source>
</evidence>
<comment type="similarity">
    <text evidence="1">Belongs to the LytR/CpsA/Psr (LCP) family.</text>
</comment>
<keyword evidence="4" id="KW-1133">Transmembrane helix</keyword>